<feature type="compositionally biased region" description="Basic and acidic residues" evidence="1">
    <location>
        <begin position="2615"/>
        <end position="2640"/>
    </location>
</feature>
<protein>
    <recommendedName>
        <fullName evidence="2">Smoothelin domain-containing protein</fullName>
    </recommendedName>
</protein>
<feature type="compositionally biased region" description="Basic and acidic residues" evidence="1">
    <location>
        <begin position="987"/>
        <end position="1012"/>
    </location>
</feature>
<feature type="compositionally biased region" description="Basic and acidic residues" evidence="1">
    <location>
        <begin position="925"/>
        <end position="934"/>
    </location>
</feature>
<feature type="compositionally biased region" description="Basic and acidic residues" evidence="1">
    <location>
        <begin position="738"/>
        <end position="749"/>
    </location>
</feature>
<dbReference type="PANTHER" id="PTHR24216">
    <property type="entry name" value="PAXILLIN-RELATED"/>
    <property type="match status" value="1"/>
</dbReference>
<feature type="compositionally biased region" description="Basic and acidic residues" evidence="1">
    <location>
        <begin position="2093"/>
        <end position="2102"/>
    </location>
</feature>
<feature type="compositionally biased region" description="Polar residues" evidence="1">
    <location>
        <begin position="1489"/>
        <end position="1507"/>
    </location>
</feature>
<feature type="compositionally biased region" description="Polar residues" evidence="1">
    <location>
        <begin position="939"/>
        <end position="948"/>
    </location>
</feature>
<keyword evidence="4" id="KW-1185">Reference proteome</keyword>
<feature type="region of interest" description="Disordered" evidence="1">
    <location>
        <begin position="3946"/>
        <end position="3988"/>
    </location>
</feature>
<feature type="region of interest" description="Disordered" evidence="1">
    <location>
        <begin position="4161"/>
        <end position="4189"/>
    </location>
</feature>
<dbReference type="PANTHER" id="PTHR24216:SF65">
    <property type="entry name" value="PAXILLIN-LIKE PROTEIN 1"/>
    <property type="match status" value="1"/>
</dbReference>
<feature type="compositionally biased region" description="Basic and acidic residues" evidence="1">
    <location>
        <begin position="444"/>
        <end position="453"/>
    </location>
</feature>
<feature type="region of interest" description="Disordered" evidence="1">
    <location>
        <begin position="1730"/>
        <end position="1764"/>
    </location>
</feature>
<feature type="compositionally biased region" description="Basic and acidic residues" evidence="1">
    <location>
        <begin position="1993"/>
        <end position="2010"/>
    </location>
</feature>
<feature type="compositionally biased region" description="Low complexity" evidence="1">
    <location>
        <begin position="2466"/>
        <end position="2475"/>
    </location>
</feature>
<feature type="compositionally biased region" description="Basic and acidic residues" evidence="1">
    <location>
        <begin position="1209"/>
        <end position="1222"/>
    </location>
</feature>
<feature type="region of interest" description="Disordered" evidence="1">
    <location>
        <begin position="76"/>
        <end position="97"/>
    </location>
</feature>
<feature type="compositionally biased region" description="Basic residues" evidence="1">
    <location>
        <begin position="788"/>
        <end position="799"/>
    </location>
</feature>
<feature type="compositionally biased region" description="Basic and acidic residues" evidence="1">
    <location>
        <begin position="949"/>
        <end position="965"/>
    </location>
</feature>
<feature type="compositionally biased region" description="Polar residues" evidence="1">
    <location>
        <begin position="434"/>
        <end position="443"/>
    </location>
</feature>
<gene>
    <name evidence="3" type="ORF">LNINA_LOCUS10537</name>
</gene>
<feature type="compositionally biased region" description="Basic and acidic residues" evidence="1">
    <location>
        <begin position="2307"/>
        <end position="2316"/>
    </location>
</feature>
<feature type="compositionally biased region" description="Polar residues" evidence="1">
    <location>
        <begin position="2368"/>
        <end position="2378"/>
    </location>
</feature>
<feature type="compositionally biased region" description="Basic and acidic residues" evidence="1">
    <location>
        <begin position="687"/>
        <end position="708"/>
    </location>
</feature>
<feature type="region of interest" description="Disordered" evidence="1">
    <location>
        <begin position="3424"/>
        <end position="3458"/>
    </location>
</feature>
<evidence type="ECO:0000313" key="3">
    <source>
        <dbReference type="EMBL" id="CAK1551397.1"/>
    </source>
</evidence>
<feature type="compositionally biased region" description="Basic and acidic residues" evidence="1">
    <location>
        <begin position="3614"/>
        <end position="3624"/>
    </location>
</feature>
<feature type="region of interest" description="Disordered" evidence="1">
    <location>
        <begin position="3476"/>
        <end position="3537"/>
    </location>
</feature>
<feature type="compositionally biased region" description="Low complexity" evidence="1">
    <location>
        <begin position="1244"/>
        <end position="1254"/>
    </location>
</feature>
<feature type="compositionally biased region" description="Polar residues" evidence="1">
    <location>
        <begin position="4161"/>
        <end position="4182"/>
    </location>
</feature>
<proteinExistence type="predicted"/>
<feature type="region of interest" description="Disordered" evidence="1">
    <location>
        <begin position="552"/>
        <end position="816"/>
    </location>
</feature>
<feature type="compositionally biased region" description="Polar residues" evidence="1">
    <location>
        <begin position="1678"/>
        <end position="1692"/>
    </location>
</feature>
<dbReference type="Proteomes" id="UP001497472">
    <property type="component" value="Unassembled WGS sequence"/>
</dbReference>
<feature type="domain" description="Smoothelin" evidence="2">
    <location>
        <begin position="2321"/>
        <end position="2355"/>
    </location>
</feature>
<feature type="compositionally biased region" description="Polar residues" evidence="1">
    <location>
        <begin position="750"/>
        <end position="760"/>
    </location>
</feature>
<evidence type="ECO:0000256" key="1">
    <source>
        <dbReference type="SAM" id="MobiDB-lite"/>
    </source>
</evidence>
<feature type="region of interest" description="Disordered" evidence="1">
    <location>
        <begin position="2533"/>
        <end position="2676"/>
    </location>
</feature>
<dbReference type="Pfam" id="PF12510">
    <property type="entry name" value="Smoothelin"/>
    <property type="match status" value="2"/>
</dbReference>
<feature type="region of interest" description="Disordered" evidence="1">
    <location>
        <begin position="839"/>
        <end position="1029"/>
    </location>
</feature>
<feature type="compositionally biased region" description="Basic and acidic residues" evidence="1">
    <location>
        <begin position="3424"/>
        <end position="3457"/>
    </location>
</feature>
<feature type="domain" description="Smoothelin" evidence="2">
    <location>
        <begin position="3181"/>
        <end position="3219"/>
    </location>
</feature>
<feature type="region of interest" description="Disordered" evidence="1">
    <location>
        <begin position="1992"/>
        <end position="2050"/>
    </location>
</feature>
<organism evidence="3 4">
    <name type="scientific">Leptosia nina</name>
    <dbReference type="NCBI Taxonomy" id="320188"/>
    <lineage>
        <taxon>Eukaryota</taxon>
        <taxon>Metazoa</taxon>
        <taxon>Ecdysozoa</taxon>
        <taxon>Arthropoda</taxon>
        <taxon>Hexapoda</taxon>
        <taxon>Insecta</taxon>
        <taxon>Pterygota</taxon>
        <taxon>Neoptera</taxon>
        <taxon>Endopterygota</taxon>
        <taxon>Lepidoptera</taxon>
        <taxon>Glossata</taxon>
        <taxon>Ditrysia</taxon>
        <taxon>Papilionoidea</taxon>
        <taxon>Pieridae</taxon>
        <taxon>Pierinae</taxon>
        <taxon>Leptosia</taxon>
    </lineage>
</organism>
<feature type="compositionally biased region" description="Polar residues" evidence="1">
    <location>
        <begin position="3371"/>
        <end position="3386"/>
    </location>
</feature>
<feature type="compositionally biased region" description="Polar residues" evidence="1">
    <location>
        <begin position="675"/>
        <end position="686"/>
    </location>
</feature>
<feature type="region of interest" description="Disordered" evidence="1">
    <location>
        <begin position="3877"/>
        <end position="3899"/>
    </location>
</feature>
<feature type="compositionally biased region" description="Basic and acidic residues" evidence="1">
    <location>
        <begin position="800"/>
        <end position="816"/>
    </location>
</feature>
<feature type="region of interest" description="Disordered" evidence="1">
    <location>
        <begin position="1048"/>
        <end position="1263"/>
    </location>
</feature>
<feature type="region of interest" description="Disordered" evidence="1">
    <location>
        <begin position="4042"/>
        <end position="4104"/>
    </location>
</feature>
<evidence type="ECO:0000313" key="4">
    <source>
        <dbReference type="Proteomes" id="UP001497472"/>
    </source>
</evidence>
<sequence>MSDGDVSLIRDEDVLRRMWQQTEDFSRKKEIRAHMYRLREERLRNLYSPEPTHEPAKGCEFSSTQGHVKSFADQSFQSMKSKEVRDAGSPPKEFTYRGQDLNEFSNAGWNVESENRTADDGHTRVKTVNANIEGSYDVDGGRGQFSAADHHKRAVTEYEDGKTSLKRNEDYSNTSSREQVVRDTGKGTHFTSTSSFSSSASKFEQFSSTQRETLPYSTNDNYLASQRTYDTNKNEEFTSTKVTNTNNEQNVRNEYDHGELVSRKIDYPDDNTKVIVETRCLPDGTRVTSTRREFRAPSVQPSRTERHSQQTRSESNTFSSNQKKTQSSESTKVIDDSTESTIRDIVDSQRTKDDYDFKKTNISESNDDFSRRRYHHDVNKNENDERITHHENRNICRQEVYNIEDSDNNIRETINYKGQVKQNDKRKLNEDYSTESYVASDTQDTTHEEKSTELFKNDSMDESHTVKIGRPKSLDDIPSRQVQHDRSQQEHIRDTIKYKNMEECVQKFTKESTVQDNVKEKSVNNYQTTYESDYAQRKISSDLSPTHQAWASTLRADTPSRQSTRPPSPGGKTQSSTSSLRNSVSPDKYYKRTPSRSGSPNKSDKYSPSRTFSEKTYSSTHSSTQSVTERKSNAFTATDTESFKNKSPTRRLQSPDKSQYETPTRKSVSPEKQMRPSTTRSYTSPLRKSEPRSISSPERKTSLNERESSPTFSSPKRNQDSIKDDVITSIKSSTIITRSKEHEEDKSTSVKETLQTSETPAYQPGYMRPTASSLPKTDGSQSPTKQHDRARKSSPKHHSLSPDRKSPVSKIDQVKEDHRQFISEEYKYTNIKENITSSVIDQNVSQKDNYEQHGTKPRKSSESPNRNSLSRKRTVQETTERTSSRETQLTDDVDKNIINLTLKGKSPDTFNTHATPNKQPSREASPIKRSEHPVKLNQFDKSPTSITHNLEEEVEGSRRTSKDRSLSPTKDILKASTPTRKPSLSKETTDISRITESKDKTLERCENNDKKITSTRRSSSPKKPVNEVGEKYKQTIDFIRTEKKCDEMNAKSIKSRPKNLITPSTSPTRQSKTDDDAPSTEKSSPTSIDSGFVYYGSPRAEQQVVTDLDDQEPTKASKSPTVLHDVLQRIPSSSKIPCRTPSPEKNIPKEPLPRKSSLKKPSIDNSNLPSVPKPPTSFLISPEREIKNVLDTSQDSTDKSPNKPMKSKPPLERRETYEERCRKILGMLDTTTTTTTETKRATSRSRNSTSSGNSPNASPCRSPIQIESENVCHDKYETVDVLNMTDNTVHVREKSTEQFETLKTDVITKTNDGILVSKISSESALLEDEVPPFAVPATEEDKRKSHTMIASEDSAVKENRDVNITDIKQSQTSLVTNNIDIQNVEIVPEIKENDNRDVLDTSTKFIVSEREQQILDRVQSSLRKLSPDRKGKPVNVTSDESPEKRSGTSPAKHTISLEKPEEQILDSFKNTTTQVTSEEKSTLKKNVGHNKTTIKSQIPSKPSSRNVSPVKKPPGSPTMSKYTADGGKPRSVSPKKPITSTDKKPNSPVERPQSPNVPKPTAGKIKEVASQYQRTSSLSSMKTDKTITTDVKKTISNKQQSMSRLSPTKTPSSKILSNNKSNDGDIKRQSAPKGTQKDTPHLQKKEETKVTRTSSDIGLKPSSKKVSPQRMKSKPEIQVNSVTTKVSKQGTTRHQKSESSAKLPVTKPKSATALNTPLDDDDIIIDVQQAKSSRENSPDRICPTPVGFSEDMGVPRFPDEVKEPDDEYKRRTHHVIHETASDDIVEISEEDELFAKRTESVQNMHTNEDIQISVNGKVTEYMKGPDIKPKDTTTNLRNTVSKVRSNLVDDILKTDECLLSVSEKVNKFAKGPVGSKDRSPSRNITEEYDRDTIYTDDYTKLSVNDKAHLFIETAENVKCTKPKSAQKPQRPDLTNVEDYLKSDECLLSVSDKVNKFVKTAEQVLSDTYTVEEKEMKIKEQHDQMMRLIIENGDGQRDATIEQKPVKHEPTTEYVKTPQHNAPQETHDHTKKATSKLPNKPAPVKITTQRSSEAVKKAKALFENIASTNNTKETSQTKSTKLTDIGVSMKMKKSTSDTKESKETQPITQQTVYDDISQLREKSPENYLKTKTPTTREKSPVKRTMSPVVRDKSPAKRPISPIAKEKTPSNRTLSPTAREKSPAAKPMAPITREKSPIARTRSPLVREETPISKTRSPVPQTATVTSNKKVLCRFPVTEQINSTKAGPVEDKNDKAVEKAVPGYQRSTKTSQMKEDKCTEEIEVSSRRGSGKFGVELRRTSADRSSVSSERRRSSVDHHQPCIEDIFDLGLLEQMLEKVVGYEQRRRIRSQIRVAKKKIETEEITKLTRSKQTTTNMSKTKSPERLQQRSPDRLLKIQKPHSPERQPKATPDATSAPDPLTKSHLTNPEPKELPKTKAARPFDKSPERHSKATPGSGLRTSPEKKVRPVSPTKTTTPKPKESRFSEYASAYMKKVGLNEGDKLKRVAVKTKKPPVVDEARTKKVEANRIVETHRIKTFTDRYSSKDIIEVVQINDQRTPSPDRSRDGTDGGETSQPLRRQSPERTPVSDRKPSPERRSERQSDSQRSPSPGVKKVLKKETTIKTAFDIEKKIPHKPAQDEKPSWVTNRQLKKVTSESRTFSSKKIEAEKPKYRTSSPSKAITEPIDVITSSYGPGPLDADGRPLFGIRALRNGASNYQVKGTVVRQDFHSRNGGEPEGTVSVTAYSTEPEDLEKLLQSQGEKPSRLHGLAAITTTKKFGGDSGTTLSEISTREERAALDRFTHSDRRVSESKVERHTDSFDGEKNGIERTTFTGTYRREKPKQRDETRSDSAKRDVRSHKETRTDRMQKTERRVEDRKTVRQSSVKSLTEKFIKNANETSKTERAVYPKAGLILRTAGMKDSVSSDSSAHGGLARTDSEHSLNSVEDAVTTTNTTTERVGDAVRTTVTTTKSGSRMQERSFLDSSTKVTGVQDILTRMKNADIVIEEGDSNEDTEARALLNKFLGATVLMAGMQNYVTEKPTGHCVLRQCIRWLSARPTCGRSSRLRPTGANFVNHARRCFSPYMVCRSIVPPSTPVASPCSASCNRPTCFLASENAASPHLQPFTFLSFDDVILDDILQNKSVGSFQHHSRDLDLFRERLDKETIKSQSSGGKVTSSKLVQEIDIEQCWDERVLRKLLDECTDYELRRRLRARIRALMAEQEACASAVTEALAAAGETTADAEEQHQSGERGESLLLPLLQGLLRGGGEKLLAGLGTASHGVVADVRRSLQRLRLALAPPADHPQARALLALADRLEDALDAADRLDGCKRKTRRRSRTARHTVGVTREELEEARRTVDRDALLEPVDADVTATTVGSETPERTQSCDYYDPVETRRKPAPIAHSASYETAPIVNRDARVVERRAPAPRRPDFFRHSMADGLKPEPSRNTAERLRSDSKSGIAAIANKFDIKIEQEKPVAAKRVPTNGPRMQAKPAEEPKRSSYRPPPPTYNFAAPPADDASKSPDRPNGVSKRLRMKRANTIDIGRSFGAYQFDRDTDEEANVPRAPAVPAFRPQTENDKKFLAFMKKNEEQDRNTGSVQANWSNRFGNIKNAFENREREENDRSSSASSAKRFWQSADSSQVSVTRPRRFPNETVPDVVRPPWASQRRDSLKTHVPPIAKQVPQQTVSPPVLLSPMKPANIKPFVAKPIPVNQFSHAPMSAFKPPQKILSPTGAPPIVWSPPSSGIPVSPSVDPPKPSVPSTRIPLPPGDPVKLVPEERNRTMIDRVPFERNKFNHSPAPACEYHPPTPPTHARSDHNFPIQPIPSQNNLAAPELVKKIYGTNGFVDGHDDAPKIDARQLQIEFYERQIREKCRRDAPTERRVNPVHKPPAPLGPQGAPPYTIVDYTPPLSTSTFVPLQQTPDIEKARAHKVDYLPDVVINDNGNSTDLTSSRSSLNDPVSPTKPKPRRIAASDRDGSLNGDDAATEHGSVLTKVMRGPVRGNATITAGVRTRGAADSLRGVLDKLSSPKREVIAQIEKKKRENARNQMHLAPPSELSPSYGFERHGSSGSRSPGLAASRESVFSSESPASRGSSPGSAIARSGSWHRLAECGPKAMPPRKVVARTKSMHLLAAPKLYEGGISQDEVLEKRRTVEAYFSGQTSPNRAQQTSQPRSRAQTQFALGRSRTMPSVSQMQFLDESNADDAFEDLVSGMA</sequence>
<feature type="compositionally biased region" description="Polar residues" evidence="1">
    <location>
        <begin position="1596"/>
        <end position="1621"/>
    </location>
</feature>
<feature type="region of interest" description="Disordered" evidence="1">
    <location>
        <begin position="434"/>
        <end position="453"/>
    </location>
</feature>
<feature type="compositionally biased region" description="Basic and acidic residues" evidence="1">
    <location>
        <begin position="2533"/>
        <end position="2546"/>
    </location>
</feature>
<feature type="region of interest" description="Disordered" evidence="1">
    <location>
        <begin position="2088"/>
        <end position="2188"/>
    </location>
</feature>
<reference evidence="3 4" key="1">
    <citation type="submission" date="2023-11" db="EMBL/GenBank/DDBJ databases">
        <authorList>
            <person name="Okamura Y."/>
        </authorList>
    </citation>
    <scope>NUCLEOTIDE SEQUENCE [LARGE SCALE GENOMIC DNA]</scope>
</reference>
<feature type="compositionally biased region" description="Basic and acidic residues" evidence="1">
    <location>
        <begin position="472"/>
        <end position="491"/>
    </location>
</feature>
<feature type="region of interest" description="Disordered" evidence="1">
    <location>
        <begin position="286"/>
        <end position="338"/>
    </location>
</feature>
<feature type="compositionally biased region" description="Polar residues" evidence="1">
    <location>
        <begin position="1570"/>
        <end position="1581"/>
    </location>
</feature>
<feature type="region of interest" description="Disordered" evidence="1">
    <location>
        <begin position="3613"/>
        <end position="3661"/>
    </location>
</feature>
<feature type="compositionally biased region" description="Polar residues" evidence="1">
    <location>
        <begin position="571"/>
        <end position="585"/>
    </location>
</feature>
<feature type="compositionally biased region" description="Basic and acidic residues" evidence="1">
    <location>
        <begin position="2795"/>
        <end position="2825"/>
    </location>
</feature>
<feature type="compositionally biased region" description="Polar residues" evidence="1">
    <location>
        <begin position="310"/>
        <end position="331"/>
    </location>
</feature>
<feature type="region of interest" description="Disordered" evidence="1">
    <location>
        <begin position="2363"/>
        <end position="2483"/>
    </location>
</feature>
<feature type="compositionally biased region" description="Low complexity" evidence="1">
    <location>
        <begin position="727"/>
        <end position="737"/>
    </location>
</feature>
<feature type="compositionally biased region" description="Polar residues" evidence="1">
    <location>
        <begin position="608"/>
        <end position="640"/>
    </location>
</feature>
<feature type="region of interest" description="Disordered" evidence="1">
    <location>
        <begin position="159"/>
        <end position="196"/>
    </location>
</feature>
<feature type="compositionally biased region" description="Basic and acidic residues" evidence="1">
    <location>
        <begin position="1635"/>
        <end position="1650"/>
    </location>
</feature>
<feature type="compositionally biased region" description="Basic and acidic residues" evidence="1">
    <location>
        <begin position="2578"/>
        <end position="2601"/>
    </location>
</feature>
<feature type="compositionally biased region" description="Basic and acidic residues" evidence="1">
    <location>
        <begin position="1582"/>
        <end position="1593"/>
    </location>
</feature>
<feature type="compositionally biased region" description="Polar residues" evidence="1">
    <location>
        <begin position="976"/>
        <end position="986"/>
    </location>
</feature>
<feature type="compositionally biased region" description="Basic and acidic residues" evidence="1">
    <location>
        <begin position="874"/>
        <end position="884"/>
    </location>
</feature>
<accession>A0AAV1JPS8</accession>
<feature type="region of interest" description="Disordered" evidence="1">
    <location>
        <begin position="2918"/>
        <end position="2952"/>
    </location>
</feature>
<feature type="compositionally biased region" description="Low complexity" evidence="1">
    <location>
        <begin position="4086"/>
        <end position="4104"/>
    </location>
</feature>
<feature type="compositionally biased region" description="Polar residues" evidence="1">
    <location>
        <begin position="650"/>
        <end position="667"/>
    </location>
</feature>
<feature type="region of interest" description="Disordered" evidence="1">
    <location>
        <begin position="2202"/>
        <end position="2222"/>
    </location>
</feature>
<feature type="compositionally biased region" description="Polar residues" evidence="1">
    <location>
        <begin position="770"/>
        <end position="784"/>
    </location>
</feature>
<feature type="compositionally biased region" description="Polar residues" evidence="1">
    <location>
        <begin position="908"/>
        <end position="919"/>
    </location>
</feature>
<feature type="region of interest" description="Disordered" evidence="1">
    <location>
        <begin position="470"/>
        <end position="491"/>
    </location>
</feature>
<feature type="compositionally biased region" description="Basic and acidic residues" evidence="1">
    <location>
        <begin position="2379"/>
        <end position="2405"/>
    </location>
</feature>
<feature type="compositionally biased region" description="Polar residues" evidence="1">
    <location>
        <begin position="3946"/>
        <end position="3961"/>
    </location>
</feature>
<dbReference type="InterPro" id="IPR022189">
    <property type="entry name" value="SMTN"/>
</dbReference>
<dbReference type="EMBL" id="CAVLEF010000122">
    <property type="protein sequence ID" value="CAK1551397.1"/>
    <property type="molecule type" value="Genomic_DNA"/>
</dbReference>
<evidence type="ECO:0000259" key="2">
    <source>
        <dbReference type="Pfam" id="PF12510"/>
    </source>
</evidence>
<feature type="compositionally biased region" description="Polar residues" evidence="1">
    <location>
        <begin position="1080"/>
        <end position="1089"/>
    </location>
</feature>
<feature type="compositionally biased region" description="Basic and acidic residues" evidence="1">
    <location>
        <begin position="2834"/>
        <end position="2877"/>
    </location>
</feature>
<feature type="compositionally biased region" description="Basic and acidic residues" evidence="1">
    <location>
        <begin position="2427"/>
        <end position="2448"/>
    </location>
</feature>
<feature type="region of interest" description="Disordered" evidence="1">
    <location>
        <begin position="3746"/>
        <end position="3775"/>
    </location>
</feature>
<feature type="region of interest" description="Disordered" evidence="1">
    <location>
        <begin position="2280"/>
        <end position="2316"/>
    </location>
</feature>
<comment type="caution">
    <text evidence="3">The sequence shown here is derived from an EMBL/GenBank/DDBJ whole genome shotgun (WGS) entry which is preliminary data.</text>
</comment>
<name>A0AAV1JPS8_9NEOP</name>
<feature type="region of interest" description="Disordered" evidence="1">
    <location>
        <begin position="1420"/>
        <end position="1716"/>
    </location>
</feature>
<feature type="region of interest" description="Disordered" evidence="1">
    <location>
        <begin position="2795"/>
        <end position="2880"/>
    </location>
</feature>
<feature type="compositionally biased region" description="Basic and acidic residues" evidence="1">
    <location>
        <begin position="717"/>
        <end position="726"/>
    </location>
</feature>
<feature type="compositionally biased region" description="Polar residues" evidence="1">
    <location>
        <begin position="1061"/>
        <end position="1070"/>
    </location>
</feature>
<feature type="compositionally biased region" description="Polar residues" evidence="1">
    <location>
        <begin position="2210"/>
        <end position="2222"/>
    </location>
</feature>
<feature type="compositionally biased region" description="Basic and acidic residues" evidence="1">
    <location>
        <begin position="159"/>
        <end position="170"/>
    </location>
</feature>
<feature type="region of interest" description="Disordered" evidence="1">
    <location>
        <begin position="3369"/>
        <end position="3389"/>
    </location>
</feature>